<evidence type="ECO:0000256" key="1">
    <source>
        <dbReference type="SAM" id="MobiDB-lite"/>
    </source>
</evidence>
<dbReference type="AlphaFoldDB" id="A0A8H6M6M7"/>
<feature type="compositionally biased region" description="Polar residues" evidence="1">
    <location>
        <begin position="76"/>
        <end position="91"/>
    </location>
</feature>
<feature type="compositionally biased region" description="Polar residues" evidence="1">
    <location>
        <begin position="107"/>
        <end position="130"/>
    </location>
</feature>
<feature type="compositionally biased region" description="Polar residues" evidence="1">
    <location>
        <begin position="27"/>
        <end position="45"/>
    </location>
</feature>
<dbReference type="EMBL" id="JACGCI010000040">
    <property type="protein sequence ID" value="KAF6753287.1"/>
    <property type="molecule type" value="Genomic_DNA"/>
</dbReference>
<keyword evidence="3" id="KW-1185">Reference proteome</keyword>
<feature type="compositionally biased region" description="Basic residues" evidence="1">
    <location>
        <begin position="151"/>
        <end position="170"/>
    </location>
</feature>
<protein>
    <submittedName>
        <fullName evidence="2">Uncharacterized protein</fullName>
    </submittedName>
</protein>
<evidence type="ECO:0000313" key="3">
    <source>
        <dbReference type="Proteomes" id="UP000521943"/>
    </source>
</evidence>
<evidence type="ECO:0000313" key="2">
    <source>
        <dbReference type="EMBL" id="KAF6753287.1"/>
    </source>
</evidence>
<accession>A0A8H6M6M7</accession>
<name>A0A8H6M6M7_9AGAR</name>
<reference evidence="2 3" key="1">
    <citation type="submission" date="2020-07" db="EMBL/GenBank/DDBJ databases">
        <title>Comparative genomics of pyrophilous fungi reveals a link between fire events and developmental genes.</title>
        <authorList>
            <consortium name="DOE Joint Genome Institute"/>
            <person name="Steindorff A.S."/>
            <person name="Carver A."/>
            <person name="Calhoun S."/>
            <person name="Stillman K."/>
            <person name="Liu H."/>
            <person name="Lipzen A."/>
            <person name="Pangilinan J."/>
            <person name="Labutti K."/>
            <person name="Bruns T.D."/>
            <person name="Grigoriev I.V."/>
        </authorList>
    </citation>
    <scope>NUCLEOTIDE SEQUENCE [LARGE SCALE GENOMIC DNA]</scope>
    <source>
        <strain evidence="2 3">CBS 144469</strain>
    </source>
</reference>
<organism evidence="2 3">
    <name type="scientific">Ephemerocybe angulata</name>
    <dbReference type="NCBI Taxonomy" id="980116"/>
    <lineage>
        <taxon>Eukaryota</taxon>
        <taxon>Fungi</taxon>
        <taxon>Dikarya</taxon>
        <taxon>Basidiomycota</taxon>
        <taxon>Agaricomycotina</taxon>
        <taxon>Agaricomycetes</taxon>
        <taxon>Agaricomycetidae</taxon>
        <taxon>Agaricales</taxon>
        <taxon>Agaricineae</taxon>
        <taxon>Psathyrellaceae</taxon>
        <taxon>Ephemerocybe</taxon>
    </lineage>
</organism>
<feature type="compositionally biased region" description="Low complexity" evidence="1">
    <location>
        <begin position="136"/>
        <end position="149"/>
    </location>
</feature>
<gene>
    <name evidence="2" type="ORF">DFP72DRAFT_428076</name>
</gene>
<sequence>MSPPRFYNPFTALLTPQSYKGLGMSQFTSAQEAKSNQARVSPQPNRNKRAGTLARSTMTPAAKRPTAVAGTDHENGQSPGNRSNQQASASPIATCPAPPGKGKATQGAATSGNVPGNGSNTHSSASSNMTRPAPLAGKGKATQGAATSGRGRWKRIKHPAFCFPRRRRRT</sequence>
<proteinExistence type="predicted"/>
<dbReference type="Proteomes" id="UP000521943">
    <property type="component" value="Unassembled WGS sequence"/>
</dbReference>
<comment type="caution">
    <text evidence="2">The sequence shown here is derived from an EMBL/GenBank/DDBJ whole genome shotgun (WGS) entry which is preliminary data.</text>
</comment>
<feature type="region of interest" description="Disordered" evidence="1">
    <location>
        <begin position="27"/>
        <end position="170"/>
    </location>
</feature>